<accession>A0ABV0D3B3</accession>
<dbReference type="RefSeq" id="WP_347162515.1">
    <property type="nucleotide sequence ID" value="NZ_JBDLOB010000002.1"/>
</dbReference>
<evidence type="ECO:0000313" key="3">
    <source>
        <dbReference type="EMBL" id="MEN8625156.1"/>
    </source>
</evidence>
<evidence type="ECO:0000313" key="4">
    <source>
        <dbReference type="Proteomes" id="UP001414441"/>
    </source>
</evidence>
<keyword evidence="1" id="KW-0472">Membrane</keyword>
<dbReference type="EMBL" id="JBDLOB010000002">
    <property type="protein sequence ID" value="MEN8625156.1"/>
    <property type="molecule type" value="Genomic_DNA"/>
</dbReference>
<keyword evidence="4" id="KW-1185">Reference proteome</keyword>
<keyword evidence="1" id="KW-0812">Transmembrane</keyword>
<dbReference type="InterPro" id="IPR025746">
    <property type="entry name" value="PilX_N_dom"/>
</dbReference>
<sequence>MFDHQRYSYPKMQSSATQQGAVLIVVLLFLVLIILGGVIAVKNSTTDLRLATSDQVNTLLMQSADNANQNIEQTINGDSSSDIYIAMTSSGGPFGHFMSKIGGLNDEYIFCFRPRGQFFNINQATITVPGGGNIVGNSNGYCDPAEPDDYVSQRNASMTQVNVSLTPPSPTYEVFRNYTIGQDGSSSTSQAYLFDINSSAILPAYAGSEDAAKDCLTMTSKYESVTDKEKTIAGCMAKAGVPSTVLYEIANVENESQRTKCVELGKGSGKLTTELALLCSLIP</sequence>
<dbReference type="Proteomes" id="UP001414441">
    <property type="component" value="Unassembled WGS sequence"/>
</dbReference>
<protein>
    <submittedName>
        <fullName evidence="3">PilX N-terminal domain-containing pilus assembly protein</fullName>
    </submittedName>
</protein>
<feature type="domain" description="Type 4 fimbrial biogenesis protein PilX N-terminal" evidence="2">
    <location>
        <begin position="19"/>
        <end position="65"/>
    </location>
</feature>
<evidence type="ECO:0000259" key="2">
    <source>
        <dbReference type="Pfam" id="PF14341"/>
    </source>
</evidence>
<organism evidence="3 4">
    <name type="scientific">Psychrobacter proteolyticus</name>
    <dbReference type="NCBI Taxonomy" id="147825"/>
    <lineage>
        <taxon>Bacteria</taxon>
        <taxon>Pseudomonadati</taxon>
        <taxon>Pseudomonadota</taxon>
        <taxon>Gammaproteobacteria</taxon>
        <taxon>Moraxellales</taxon>
        <taxon>Moraxellaceae</taxon>
        <taxon>Psychrobacter</taxon>
    </lineage>
</organism>
<keyword evidence="1" id="KW-1133">Transmembrane helix</keyword>
<reference evidence="3 4" key="1">
    <citation type="submission" date="2024-05" db="EMBL/GenBank/DDBJ databases">
        <title>Genome sequencing of Marine Estuary Bacteria, Pseudoalteromonas distincta strain FA, Psychrobacter proteolyticus strain EA, and Shewanella baltica strain CA.</title>
        <authorList>
            <person name="Dieffenbach S.A."/>
            <person name="Maclea K.S."/>
        </authorList>
    </citation>
    <scope>NUCLEOTIDE SEQUENCE [LARGE SCALE GENOMIC DNA]</scope>
    <source>
        <strain evidence="3 4">EA</strain>
    </source>
</reference>
<proteinExistence type="predicted"/>
<comment type="caution">
    <text evidence="3">The sequence shown here is derived from an EMBL/GenBank/DDBJ whole genome shotgun (WGS) entry which is preliminary data.</text>
</comment>
<evidence type="ECO:0000256" key="1">
    <source>
        <dbReference type="SAM" id="Phobius"/>
    </source>
</evidence>
<feature type="transmembrane region" description="Helical" evidence="1">
    <location>
        <begin position="21"/>
        <end position="41"/>
    </location>
</feature>
<name>A0ABV0D3B3_9GAMM</name>
<gene>
    <name evidence="3" type="ORF">ABFV72_03935</name>
</gene>
<dbReference type="Pfam" id="PF14341">
    <property type="entry name" value="PilX_N"/>
    <property type="match status" value="1"/>
</dbReference>